<feature type="domain" description="Integrase catalytic" evidence="2">
    <location>
        <begin position="293"/>
        <end position="517"/>
    </location>
</feature>
<dbReference type="GO" id="GO:0015074">
    <property type="term" value="P:DNA integration"/>
    <property type="evidence" value="ECO:0007669"/>
    <property type="project" value="InterPro"/>
</dbReference>
<proteinExistence type="predicted"/>
<sequence>MAQELKYHFAAGTALTLNGREQIVTSTGERGYKLWDPENGQEDFCPFPVLVEQLKLPGVRITPPVDERSSSLRLKSVTSHVACSDYQQSLAKFHLALCRAAHEFQARQRRELGKPSYRASEAELDKPAARAFIADAASRLLGEKVHATKPRGGKHQGWVLYAGRTIRKYLSTYEELGPNDDPLDALVPLDHLKGRRENRLPHRLYELMQQAWEEVGLKSTKPSVATVLKHLQLLVHRENMVRQRNEMPPLIMPSSATLKAFRNDLLTPAAVAIAEGGAKHARNKLGRGSTDIRAIFPGEYVEIDECKASLIVSSKAKGHWEKLTPAQRKTLEELDEEVRSRFHILVMIDVATRMPLAWVISDQPKAEATIELIRMATRSKQYEADLYGCELSGAPAMGLGHIRNDNGTGLRNRQTVEAMVRLGATNTITRAYNSTDRPYIERMFGTLESTLLNTLHGYTGRRAGHLTGYDAQASGVINVSELYGILSRFFIDEYPRMRHYGVGMHGRRPVDVLNSLVHTRGLFTPIDPVRRRMVLGAQQVVTPTDEGVCVFGALRFNSDEFQRLRDSYQFPRKVSVFVDPDDLNVATIVFEGAEYPVDVRLQMTELADLNLKQVVDLLQVWRKEDPRATQIHEDRLCQLRKDRHEMLQKMELERNVPRSYFTIEELRKKSEAVIAGAAVLPSAARNAQSPNWTAPGTVTQVGAPRGMVFDISGGNRPLDMSAADPDAAEDFSLIRGEAAHTSKRTQGKSAPKTRRKAEPDEDIYRPIVPPKITEELK</sequence>
<dbReference type="PROSITE" id="PS50994">
    <property type="entry name" value="INTEGRASE"/>
    <property type="match status" value="1"/>
</dbReference>
<dbReference type="Gene3D" id="3.30.420.10">
    <property type="entry name" value="Ribonuclease H-like superfamily/Ribonuclease H"/>
    <property type="match status" value="1"/>
</dbReference>
<dbReference type="OrthoDB" id="5287589at2"/>
<dbReference type="RefSeq" id="WP_128490468.1">
    <property type="nucleotide sequence ID" value="NZ_JBHLXB010000068.1"/>
</dbReference>
<dbReference type="Proteomes" id="UP000287168">
    <property type="component" value="Unassembled WGS sequence"/>
</dbReference>
<gene>
    <name evidence="3" type="ORF">EP867_15945</name>
</gene>
<evidence type="ECO:0000256" key="1">
    <source>
        <dbReference type="SAM" id="MobiDB-lite"/>
    </source>
</evidence>
<feature type="compositionally biased region" description="Basic residues" evidence="1">
    <location>
        <begin position="741"/>
        <end position="755"/>
    </location>
</feature>
<keyword evidence="4" id="KW-1185">Reference proteome</keyword>
<organism evidence="3 4">
    <name type="scientific">Falsigemmobacter intermedius</name>
    <dbReference type="NCBI Taxonomy" id="1553448"/>
    <lineage>
        <taxon>Bacteria</taxon>
        <taxon>Pseudomonadati</taxon>
        <taxon>Pseudomonadota</taxon>
        <taxon>Alphaproteobacteria</taxon>
        <taxon>Rhodobacterales</taxon>
        <taxon>Paracoccaceae</taxon>
        <taxon>Falsigemmobacter</taxon>
    </lineage>
</organism>
<evidence type="ECO:0000313" key="4">
    <source>
        <dbReference type="Proteomes" id="UP000287168"/>
    </source>
</evidence>
<evidence type="ECO:0000313" key="3">
    <source>
        <dbReference type="EMBL" id="RWY38500.1"/>
    </source>
</evidence>
<evidence type="ECO:0000259" key="2">
    <source>
        <dbReference type="PROSITE" id="PS50994"/>
    </source>
</evidence>
<name>A0A3S3U2S7_9RHOB</name>
<feature type="region of interest" description="Disordered" evidence="1">
    <location>
        <begin position="734"/>
        <end position="777"/>
    </location>
</feature>
<dbReference type="InterPro" id="IPR012337">
    <property type="entry name" value="RNaseH-like_sf"/>
</dbReference>
<protein>
    <submittedName>
        <fullName evidence="3">Transposase</fullName>
    </submittedName>
</protein>
<accession>A0A3S3U2S7</accession>
<dbReference type="EMBL" id="SBLC01000034">
    <property type="protein sequence ID" value="RWY38500.1"/>
    <property type="molecule type" value="Genomic_DNA"/>
</dbReference>
<dbReference type="AlphaFoldDB" id="A0A3S3U2S7"/>
<dbReference type="InterPro" id="IPR001584">
    <property type="entry name" value="Integrase_cat-core"/>
</dbReference>
<comment type="caution">
    <text evidence="3">The sequence shown here is derived from an EMBL/GenBank/DDBJ whole genome shotgun (WGS) entry which is preliminary data.</text>
</comment>
<dbReference type="InterPro" id="IPR036397">
    <property type="entry name" value="RNaseH_sf"/>
</dbReference>
<dbReference type="SUPFAM" id="SSF53098">
    <property type="entry name" value="Ribonuclease H-like"/>
    <property type="match status" value="1"/>
</dbReference>
<reference evidence="3 4" key="1">
    <citation type="journal article" date="2015" name="Int. J. Syst. Evol. Microbiol.">
        <title>Gemmobacter intermedius sp. nov., isolated from a white stork (Ciconia ciconia).</title>
        <authorList>
            <person name="Kampfer P."/>
            <person name="Jerzak L."/>
            <person name="Wilharm G."/>
            <person name="Golke J."/>
            <person name="Busse H.J."/>
            <person name="Glaeser S.P."/>
        </authorList>
    </citation>
    <scope>NUCLEOTIDE SEQUENCE [LARGE SCALE GENOMIC DNA]</scope>
    <source>
        <strain evidence="3 4">119/4</strain>
    </source>
</reference>
<dbReference type="GO" id="GO:0003676">
    <property type="term" value="F:nucleic acid binding"/>
    <property type="evidence" value="ECO:0007669"/>
    <property type="project" value="InterPro"/>
</dbReference>